<evidence type="ECO:0000313" key="1">
    <source>
        <dbReference type="EMBL" id="CAK9052807.1"/>
    </source>
</evidence>
<protein>
    <submittedName>
        <fullName evidence="1">Uncharacterized protein</fullName>
    </submittedName>
</protein>
<dbReference type="EMBL" id="CAXAMN010018668">
    <property type="protein sequence ID" value="CAK9052807.1"/>
    <property type="molecule type" value="Genomic_DNA"/>
</dbReference>
<organism evidence="1 2">
    <name type="scientific">Durusdinium trenchii</name>
    <dbReference type="NCBI Taxonomy" id="1381693"/>
    <lineage>
        <taxon>Eukaryota</taxon>
        <taxon>Sar</taxon>
        <taxon>Alveolata</taxon>
        <taxon>Dinophyceae</taxon>
        <taxon>Suessiales</taxon>
        <taxon>Symbiodiniaceae</taxon>
        <taxon>Durusdinium</taxon>
    </lineage>
</organism>
<comment type="caution">
    <text evidence="1">The sequence shown here is derived from an EMBL/GenBank/DDBJ whole genome shotgun (WGS) entry which is preliminary data.</text>
</comment>
<reference evidence="1 2" key="1">
    <citation type="submission" date="2024-02" db="EMBL/GenBank/DDBJ databases">
        <authorList>
            <person name="Chen Y."/>
            <person name="Shah S."/>
            <person name="Dougan E. K."/>
            <person name="Thang M."/>
            <person name="Chan C."/>
        </authorList>
    </citation>
    <scope>NUCLEOTIDE SEQUENCE [LARGE SCALE GENOMIC DNA]</scope>
</reference>
<sequence length="143" mass="16530">MAQPVDPFAKWRLLTTPSEQFKDCTPSGSELRFSFFLKEVLRHPLSFEDFIDFRRSNSFLRENTSKKSHGFDAAAFRTDFASQLENQDIHYSDGDVSRGRLQQPFGNDRGQQESCDFLHQKHPRYSAALQYVLVRTKSSNCVS</sequence>
<evidence type="ECO:0000313" key="2">
    <source>
        <dbReference type="Proteomes" id="UP001642484"/>
    </source>
</evidence>
<gene>
    <name evidence="1" type="ORF">CCMP2556_LOCUS26604</name>
</gene>
<name>A0ABP0MPQ1_9DINO</name>
<proteinExistence type="predicted"/>
<keyword evidence="2" id="KW-1185">Reference proteome</keyword>
<dbReference type="Proteomes" id="UP001642484">
    <property type="component" value="Unassembled WGS sequence"/>
</dbReference>
<accession>A0ABP0MPQ1</accession>